<proteinExistence type="predicted"/>
<gene>
    <name evidence="1" type="primary">B1012D10.13</name>
</gene>
<evidence type="ECO:0000313" key="1">
    <source>
        <dbReference type="EMBL" id="BAB90335.1"/>
    </source>
</evidence>
<name>Q8RZU1_ORYSJ</name>
<sequence length="89" mass="10169">MWNQSDKHSKTHSGVGRVFSRLCTATASGSGRRLVVVDYGLTRKTDMSFSTLYEVIWQPNNDSRSLAYKCMKKFTEKLSSSRLKIVFLE</sequence>
<dbReference type="Proteomes" id="UP000817658">
    <property type="component" value="Chromosome 1"/>
</dbReference>
<dbReference type="EMBL" id="AP003535">
    <property type="protein sequence ID" value="BAB90335.1"/>
    <property type="molecule type" value="Genomic_DNA"/>
</dbReference>
<protein>
    <submittedName>
        <fullName evidence="1">Uncharacterized protein</fullName>
    </submittedName>
</protein>
<dbReference type="AlphaFoldDB" id="Q8RZU1"/>
<organism evidence="1">
    <name type="scientific">Oryza sativa subsp. japonica</name>
    <name type="common">Rice</name>
    <dbReference type="NCBI Taxonomy" id="39947"/>
    <lineage>
        <taxon>Eukaryota</taxon>
        <taxon>Viridiplantae</taxon>
        <taxon>Streptophyta</taxon>
        <taxon>Embryophyta</taxon>
        <taxon>Tracheophyta</taxon>
        <taxon>Spermatophyta</taxon>
        <taxon>Magnoliopsida</taxon>
        <taxon>Liliopsida</taxon>
        <taxon>Poales</taxon>
        <taxon>Poaceae</taxon>
        <taxon>BOP clade</taxon>
        <taxon>Oryzoideae</taxon>
        <taxon>Oryzeae</taxon>
        <taxon>Oryzinae</taxon>
        <taxon>Oryza</taxon>
        <taxon>Oryza sativa</taxon>
    </lineage>
</organism>
<reference evidence="1" key="1">
    <citation type="journal article" date="2002" name="Nature">
        <title>The genome sequence and structure of rice chromosome 1.</title>
        <authorList>
            <person name="Sasaki T."/>
            <person name="Matsumoto T."/>
            <person name="Yamamoto K."/>
            <person name="Sakata K."/>
            <person name="Baba T."/>
            <person name="Katayose Y."/>
            <person name="Wu J."/>
            <person name="Niimura Y."/>
            <person name="Cheng Z."/>
            <person name="Nagamura Y."/>
            <person name="Antonio B.A."/>
            <person name="Kanamori H."/>
            <person name="Hosokawa S."/>
            <person name="Masukawa M."/>
            <person name="Arikawa K."/>
            <person name="Chiden Y."/>
            <person name="Hayashi M."/>
            <person name="Okamoto M."/>
            <person name="Ando T."/>
            <person name="Aoki H."/>
            <person name="Arita K."/>
            <person name="Hamada M."/>
            <person name="Harada C."/>
            <person name="Hijishita S."/>
            <person name="Honda M."/>
            <person name="Ichikawa Y."/>
            <person name="Idonuma A."/>
            <person name="Iijima M."/>
            <person name="Ikeda M."/>
            <person name="Ikeno M."/>
            <person name="Itoh S."/>
            <person name="Itoh T."/>
            <person name="Itoh Y."/>
            <person name="Itoh Y."/>
            <person name="Iwabuchi A."/>
            <person name="Kamiya K."/>
            <person name="Karasawa W."/>
            <person name="Katagiri S."/>
            <person name="Kikuta A."/>
            <person name="Kobayashi N."/>
            <person name="Kono I."/>
            <person name="Machita K."/>
            <person name="Maehara T."/>
            <person name="Mizuno H."/>
            <person name="Mizubayashi T."/>
            <person name="Mukai Y."/>
            <person name="Nagasaki H."/>
            <person name="Nakashima M."/>
            <person name="Nakama Y."/>
            <person name="Nakamichi Y."/>
            <person name="Nakamura M."/>
            <person name="Namiki N."/>
            <person name="Negishi M."/>
            <person name="Ohta I."/>
            <person name="Ono N."/>
            <person name="Saji S."/>
            <person name="Sakai K."/>
            <person name="Shibata M."/>
            <person name="Shimokawa T."/>
            <person name="Shomura A."/>
            <person name="Song J."/>
            <person name="Takazaki Y."/>
            <person name="Terasawa K."/>
            <person name="Tsuji K."/>
            <person name="Waki K."/>
            <person name="Yamagata H."/>
            <person name="Yamane H."/>
            <person name="Yoshiki S."/>
            <person name="Yoshihara R."/>
            <person name="Yukawa K."/>
            <person name="Zhong H."/>
            <person name="Iwama H."/>
            <person name="Endo T."/>
            <person name="Ito H."/>
            <person name="Hahn J.H."/>
            <person name="Kim H.I."/>
            <person name="Eun M.Y."/>
            <person name="Yano M."/>
            <person name="Jiang J."/>
            <person name="Gojobori T."/>
        </authorList>
    </citation>
    <scope>NUCLEOTIDE SEQUENCE [LARGE SCALE GENOMIC DNA]</scope>
</reference>
<accession>Q8RZU1</accession>